<evidence type="ECO:0000256" key="6">
    <source>
        <dbReference type="SAM" id="Phobius"/>
    </source>
</evidence>
<keyword evidence="2" id="KW-1003">Cell membrane</keyword>
<dbReference type="GO" id="GO:0006825">
    <property type="term" value="P:copper ion transport"/>
    <property type="evidence" value="ECO:0007669"/>
    <property type="project" value="InterPro"/>
</dbReference>
<keyword evidence="5 6" id="KW-0472">Membrane</keyword>
<feature type="transmembrane region" description="Helical" evidence="6">
    <location>
        <begin position="46"/>
        <end position="64"/>
    </location>
</feature>
<dbReference type="Proteomes" id="UP000230790">
    <property type="component" value="Unassembled WGS sequence"/>
</dbReference>
<evidence type="ECO:0000259" key="7">
    <source>
        <dbReference type="Pfam" id="PF05425"/>
    </source>
</evidence>
<dbReference type="EMBL" id="PGTN01000032">
    <property type="protein sequence ID" value="PJF47878.1"/>
    <property type="molecule type" value="Genomic_DNA"/>
</dbReference>
<keyword evidence="4 6" id="KW-1133">Transmembrane helix</keyword>
<feature type="transmembrane region" description="Helical" evidence="6">
    <location>
        <begin position="180"/>
        <end position="205"/>
    </location>
</feature>
<evidence type="ECO:0000256" key="5">
    <source>
        <dbReference type="ARBA" id="ARBA00023136"/>
    </source>
</evidence>
<sequence length="286" mass="30390">MSLPARWLIFAALALLAGAVAFAPLAMRTKATAALRAAAAPARARLTQWAALLTALAFVLEFVLRLFDGVVTMRDVLLLAVRLTFVAGIALRLRSGRDDAPIAIAASAALILTQSLSSRSASQPEWVLPVLADWIHFTFAAVWLGGVAYFAIVLVPIVLRQRQLLSDLGATIERFSSLAVMSVLVIGLTGIMQSASFVGSLAALFNTDYGRALLVKTGLFVVLISFGAFHQFVIGPQLRAWRAQAQSSYEAARRFRVSITAETAVSALTLAAAAAMTVLPAAHFAP</sequence>
<evidence type="ECO:0000256" key="4">
    <source>
        <dbReference type="ARBA" id="ARBA00022989"/>
    </source>
</evidence>
<evidence type="ECO:0000256" key="2">
    <source>
        <dbReference type="ARBA" id="ARBA00022475"/>
    </source>
</evidence>
<dbReference type="InterPro" id="IPR032694">
    <property type="entry name" value="CopC/D"/>
</dbReference>
<gene>
    <name evidence="8" type="ORF">CUN48_06465</name>
</gene>
<comment type="caution">
    <text evidence="8">The sequence shown here is derived from an EMBL/GenBank/DDBJ whole genome shotgun (WGS) entry which is preliminary data.</text>
</comment>
<dbReference type="PANTHER" id="PTHR34820">
    <property type="entry name" value="INNER MEMBRANE PROTEIN YEBZ"/>
    <property type="match status" value="1"/>
</dbReference>
<dbReference type="GO" id="GO:0005886">
    <property type="term" value="C:plasma membrane"/>
    <property type="evidence" value="ECO:0007669"/>
    <property type="project" value="UniProtKB-SubCell"/>
</dbReference>
<comment type="subcellular location">
    <subcellularLocation>
        <location evidence="1">Cell membrane</location>
        <topology evidence="1">Multi-pass membrane protein</topology>
    </subcellularLocation>
</comment>
<reference evidence="8 9" key="1">
    <citation type="submission" date="2017-11" db="EMBL/GenBank/DDBJ databases">
        <title>Evolution of Phototrophy in the Chloroflexi Phylum Driven by Horizontal Gene Transfer.</title>
        <authorList>
            <person name="Ward L.M."/>
            <person name="Hemp J."/>
            <person name="Shih P.M."/>
            <person name="Mcglynn S.E."/>
            <person name="Fischer W."/>
        </authorList>
    </citation>
    <scope>NUCLEOTIDE SEQUENCE [LARGE SCALE GENOMIC DNA]</scope>
    <source>
        <strain evidence="8">JP3_7</strain>
    </source>
</reference>
<dbReference type="AlphaFoldDB" id="A0A2M8QDN2"/>
<evidence type="ECO:0000256" key="3">
    <source>
        <dbReference type="ARBA" id="ARBA00022692"/>
    </source>
</evidence>
<feature type="transmembrane region" description="Helical" evidence="6">
    <location>
        <begin position="76"/>
        <end position="93"/>
    </location>
</feature>
<evidence type="ECO:0000256" key="1">
    <source>
        <dbReference type="ARBA" id="ARBA00004651"/>
    </source>
</evidence>
<accession>A0A2M8QDN2</accession>
<feature type="transmembrane region" description="Helical" evidence="6">
    <location>
        <begin position="217"/>
        <end position="238"/>
    </location>
</feature>
<name>A0A2M8QDN2_9CHLR</name>
<dbReference type="PANTHER" id="PTHR34820:SF4">
    <property type="entry name" value="INNER MEMBRANE PROTEIN YEBZ"/>
    <property type="match status" value="1"/>
</dbReference>
<proteinExistence type="predicted"/>
<keyword evidence="3 6" id="KW-0812">Transmembrane</keyword>
<evidence type="ECO:0000313" key="8">
    <source>
        <dbReference type="EMBL" id="PJF47878.1"/>
    </source>
</evidence>
<organism evidence="8 9">
    <name type="scientific">Candidatus Thermofonsia Clade 3 bacterium</name>
    <dbReference type="NCBI Taxonomy" id="2364212"/>
    <lineage>
        <taxon>Bacteria</taxon>
        <taxon>Bacillati</taxon>
        <taxon>Chloroflexota</taxon>
        <taxon>Candidatus Thermofontia</taxon>
        <taxon>Candidatus Thermofonsia Clade 3</taxon>
    </lineage>
</organism>
<feature type="transmembrane region" description="Helical" evidence="6">
    <location>
        <begin position="6"/>
        <end position="25"/>
    </location>
</feature>
<feature type="transmembrane region" description="Helical" evidence="6">
    <location>
        <begin position="137"/>
        <end position="159"/>
    </location>
</feature>
<evidence type="ECO:0000313" key="9">
    <source>
        <dbReference type="Proteomes" id="UP000230790"/>
    </source>
</evidence>
<protein>
    <recommendedName>
        <fullName evidence="7">Copper resistance protein D domain-containing protein</fullName>
    </recommendedName>
</protein>
<feature type="domain" description="Copper resistance protein D" evidence="7">
    <location>
        <begin position="170"/>
        <end position="275"/>
    </location>
</feature>
<feature type="transmembrane region" description="Helical" evidence="6">
    <location>
        <begin position="259"/>
        <end position="282"/>
    </location>
</feature>
<dbReference type="InterPro" id="IPR008457">
    <property type="entry name" value="Cu-R_CopD_dom"/>
</dbReference>
<dbReference type="Pfam" id="PF05425">
    <property type="entry name" value="CopD"/>
    <property type="match status" value="1"/>
</dbReference>